<comment type="caution">
    <text evidence="2">The sequence shown here is derived from an EMBL/GenBank/DDBJ whole genome shotgun (WGS) entry which is preliminary data.</text>
</comment>
<dbReference type="AlphaFoldDB" id="A0A150XAB9"/>
<reference evidence="2 3" key="1">
    <citation type="submission" date="2016-01" db="EMBL/GenBank/DDBJ databases">
        <title>Genome sequencing of Roseivirga spongicola UST030701-084.</title>
        <authorList>
            <person name="Selvaratnam C."/>
            <person name="Thevarajoo S."/>
            <person name="Goh K.M."/>
            <person name="Ee R."/>
            <person name="Chan K.-G."/>
            <person name="Chong C.S."/>
        </authorList>
    </citation>
    <scope>NUCLEOTIDE SEQUENCE [LARGE SCALE GENOMIC DNA]</scope>
    <source>
        <strain evidence="2 3">UST030701-084</strain>
    </source>
</reference>
<organism evidence="2 3">
    <name type="scientific">Roseivirga spongicola</name>
    <dbReference type="NCBI Taxonomy" id="333140"/>
    <lineage>
        <taxon>Bacteria</taxon>
        <taxon>Pseudomonadati</taxon>
        <taxon>Bacteroidota</taxon>
        <taxon>Cytophagia</taxon>
        <taxon>Cytophagales</taxon>
        <taxon>Roseivirgaceae</taxon>
        <taxon>Roseivirga</taxon>
    </lineage>
</organism>
<keyword evidence="1" id="KW-0812">Transmembrane</keyword>
<sequence length="129" mass="14907">MSTEKINLKLLNELEQLELSRPSIIRISPLTYLARLLFAILSLTFLVVFISTFTGPLWERFYEAMTSNKYSANSENMKLLLGSTRIFSSIVFIVTAIGYNQACLVLNRNKFILNFMIWTDELKKELKNS</sequence>
<proteinExistence type="predicted"/>
<keyword evidence="1" id="KW-0472">Membrane</keyword>
<feature type="transmembrane region" description="Helical" evidence="1">
    <location>
        <begin position="36"/>
        <end position="58"/>
    </location>
</feature>
<protein>
    <submittedName>
        <fullName evidence="2">Uncharacterized protein</fullName>
    </submittedName>
</protein>
<evidence type="ECO:0000313" key="3">
    <source>
        <dbReference type="Proteomes" id="UP000075606"/>
    </source>
</evidence>
<accession>A0A150XAB9</accession>
<evidence type="ECO:0000256" key="1">
    <source>
        <dbReference type="SAM" id="Phobius"/>
    </source>
</evidence>
<dbReference type="EMBL" id="LRPC01000012">
    <property type="protein sequence ID" value="KYG75679.1"/>
    <property type="molecule type" value="Genomic_DNA"/>
</dbReference>
<evidence type="ECO:0000313" key="2">
    <source>
        <dbReference type="EMBL" id="KYG75679.1"/>
    </source>
</evidence>
<gene>
    <name evidence="2" type="ORF">AWW68_07545</name>
</gene>
<keyword evidence="3" id="KW-1185">Reference proteome</keyword>
<keyword evidence="1" id="KW-1133">Transmembrane helix</keyword>
<dbReference type="STRING" id="333140.AWW68_07545"/>
<name>A0A150XAB9_9BACT</name>
<dbReference type="Proteomes" id="UP000075606">
    <property type="component" value="Unassembled WGS sequence"/>
</dbReference>
<feature type="transmembrane region" description="Helical" evidence="1">
    <location>
        <begin position="86"/>
        <end position="106"/>
    </location>
</feature>